<evidence type="ECO:0000256" key="3">
    <source>
        <dbReference type="ARBA" id="ARBA00022741"/>
    </source>
</evidence>
<evidence type="ECO:0000256" key="5">
    <source>
        <dbReference type="RuleBase" id="RU361147"/>
    </source>
</evidence>
<keyword evidence="3 5" id="KW-0547">Nucleotide-binding</keyword>
<accession>A0A7S1SKL6</accession>
<feature type="domain" description="Acetyl-coenzyme A synthetase N-terminal" evidence="8">
    <location>
        <begin position="28"/>
        <end position="86"/>
    </location>
</feature>
<dbReference type="FunFam" id="3.40.50.12780:FF:000001">
    <property type="entry name" value="Acetyl-coenzyme A synthetase"/>
    <property type="match status" value="1"/>
</dbReference>
<name>A0A7S1SKL6_9CHLO</name>
<dbReference type="EC" id="6.2.1.1" evidence="5"/>
<dbReference type="Pfam" id="PF00501">
    <property type="entry name" value="AMP-binding"/>
    <property type="match status" value="1"/>
</dbReference>
<dbReference type="GO" id="GO:0019427">
    <property type="term" value="P:acetyl-CoA biosynthetic process from acetate"/>
    <property type="evidence" value="ECO:0007669"/>
    <property type="project" value="InterPro"/>
</dbReference>
<dbReference type="GO" id="GO:0003987">
    <property type="term" value="F:acetate-CoA ligase activity"/>
    <property type="evidence" value="ECO:0007669"/>
    <property type="project" value="UniProtKB-UniRule"/>
</dbReference>
<dbReference type="InterPro" id="IPR025110">
    <property type="entry name" value="AMP-bd_C"/>
</dbReference>
<protein>
    <recommendedName>
        <fullName evidence="5">Acetyl-coenzyme A synthetase</fullName>
        <ecNumber evidence="5">6.2.1.1</ecNumber>
    </recommendedName>
</protein>
<dbReference type="InterPro" id="IPR045851">
    <property type="entry name" value="AMP-bd_C_sf"/>
</dbReference>
<organism evidence="9">
    <name type="scientific">Tetraselmis chuii</name>
    <dbReference type="NCBI Taxonomy" id="63592"/>
    <lineage>
        <taxon>Eukaryota</taxon>
        <taxon>Viridiplantae</taxon>
        <taxon>Chlorophyta</taxon>
        <taxon>core chlorophytes</taxon>
        <taxon>Chlorodendrophyceae</taxon>
        <taxon>Chlorodendrales</taxon>
        <taxon>Chlorodendraceae</taxon>
        <taxon>Tetraselmis</taxon>
    </lineage>
</organism>
<dbReference type="InterPro" id="IPR011904">
    <property type="entry name" value="Ac_CoA_lig"/>
</dbReference>
<dbReference type="Pfam" id="PF13193">
    <property type="entry name" value="AMP-binding_C"/>
    <property type="match status" value="1"/>
</dbReference>
<gene>
    <name evidence="9" type="ORF">TCHU04912_LOCUS3442</name>
</gene>
<dbReference type="SUPFAM" id="SSF56801">
    <property type="entry name" value="Acetyl-CoA synthetase-like"/>
    <property type="match status" value="1"/>
</dbReference>
<dbReference type="CDD" id="cd05966">
    <property type="entry name" value="ACS"/>
    <property type="match status" value="1"/>
</dbReference>
<dbReference type="InterPro" id="IPR032387">
    <property type="entry name" value="ACAS_N"/>
</dbReference>
<dbReference type="NCBIfam" id="NF001208">
    <property type="entry name" value="PRK00174.1"/>
    <property type="match status" value="1"/>
</dbReference>
<dbReference type="PANTHER" id="PTHR24095">
    <property type="entry name" value="ACETYL-COENZYME A SYNTHETASE"/>
    <property type="match status" value="1"/>
</dbReference>
<feature type="domain" description="AMP-dependent synthetase/ligase" evidence="6">
    <location>
        <begin position="93"/>
        <end position="482"/>
    </location>
</feature>
<sequence>MANGLLKNEYGFIEEFAANARVRDRAQYDEMYRRSLDDPEGFWGELAGELYWSKTWEPPFMRYNFKPPGVNIEWFIGAETNVCYNALDRHIEEGRGDKAALIWEGNEPGVDATFTFEELRKQVCRTANLLKSLGVGKGDDVTIYMPMIPAMPIAMLACARIGAVHSIVFAGFSDVNLASRMVDSKPKVIMTAAAGMRGPKVIKLKGIVDSALESAAKQGHRVEHCLVADLGPKLPRDCVAMSEGRDRWLEDELAVQSEDCPVEWMDSEAPLFKLYTSGSTGKPKGVVHTTGGYMVGTYATVKYVFDIKDDDVLWCTADCGWVTGHSYLVYGPLLNGTTTLCFEGVPTYPDAGRLWQVVDKYAVTVFYTAPTVIRSLMAMDDSWVTRHSRASLRLLGSVGEPINPEAWRWYFETVGDSRCPIADTWWQTETGAHMITGIGAACPMRPGAAGLPFFGVEPVVVDEKGNVMEGECSGVLAVRRPWPSILRTVAGNHARFEEVYFTLYHGLYFTGDGCKRDKDGYIWITGRVDDVINVSGHRIGTAEVESALVGHPAVAEAAVVPATHGIKGQALYAFVTLKDTYSYPGPSGLKKELCLEVRRVVGAIAVPDFIHWAPALPKTRSGKIMRRILRKIADKKEDDLGDITTLADPTAVNLLLDMRGM</sequence>
<dbReference type="Pfam" id="PF16177">
    <property type="entry name" value="ACAS_N"/>
    <property type="match status" value="1"/>
</dbReference>
<dbReference type="Gene3D" id="3.30.300.30">
    <property type="match status" value="1"/>
</dbReference>
<evidence type="ECO:0000256" key="4">
    <source>
        <dbReference type="ARBA" id="ARBA00022840"/>
    </source>
</evidence>
<dbReference type="PANTHER" id="PTHR24095:SF14">
    <property type="entry name" value="ACETYL-COENZYME A SYNTHETASE 1"/>
    <property type="match status" value="1"/>
</dbReference>
<evidence type="ECO:0000313" key="9">
    <source>
        <dbReference type="EMBL" id="CAD9201209.1"/>
    </source>
</evidence>
<keyword evidence="4 5" id="KW-0067">ATP-binding</keyword>
<evidence type="ECO:0000259" key="6">
    <source>
        <dbReference type="Pfam" id="PF00501"/>
    </source>
</evidence>
<evidence type="ECO:0000256" key="2">
    <source>
        <dbReference type="ARBA" id="ARBA00022598"/>
    </source>
</evidence>
<dbReference type="EMBL" id="HBGG01006970">
    <property type="protein sequence ID" value="CAD9201209.1"/>
    <property type="molecule type" value="Transcribed_RNA"/>
</dbReference>
<comment type="catalytic activity">
    <reaction evidence="5">
        <text>acetate + ATP + CoA = acetyl-CoA + AMP + diphosphate</text>
        <dbReference type="Rhea" id="RHEA:23176"/>
        <dbReference type="ChEBI" id="CHEBI:30089"/>
        <dbReference type="ChEBI" id="CHEBI:30616"/>
        <dbReference type="ChEBI" id="CHEBI:33019"/>
        <dbReference type="ChEBI" id="CHEBI:57287"/>
        <dbReference type="ChEBI" id="CHEBI:57288"/>
        <dbReference type="ChEBI" id="CHEBI:456215"/>
        <dbReference type="EC" id="6.2.1.1"/>
    </reaction>
</comment>
<dbReference type="InterPro" id="IPR000873">
    <property type="entry name" value="AMP-dep_synth/lig_dom"/>
</dbReference>
<proteinExistence type="inferred from homology"/>
<evidence type="ECO:0000259" key="7">
    <source>
        <dbReference type="Pfam" id="PF13193"/>
    </source>
</evidence>
<dbReference type="InterPro" id="IPR042099">
    <property type="entry name" value="ANL_N_sf"/>
</dbReference>
<reference evidence="9" key="1">
    <citation type="submission" date="2021-01" db="EMBL/GenBank/DDBJ databases">
        <authorList>
            <person name="Corre E."/>
            <person name="Pelletier E."/>
            <person name="Niang G."/>
            <person name="Scheremetjew M."/>
            <person name="Finn R."/>
            <person name="Kale V."/>
            <person name="Holt S."/>
            <person name="Cochrane G."/>
            <person name="Meng A."/>
            <person name="Brown T."/>
            <person name="Cohen L."/>
        </authorList>
    </citation>
    <scope>NUCLEOTIDE SEQUENCE</scope>
    <source>
        <strain evidence="9">PLY429</strain>
    </source>
</reference>
<dbReference type="GO" id="GO:0016208">
    <property type="term" value="F:AMP binding"/>
    <property type="evidence" value="ECO:0007669"/>
    <property type="project" value="InterPro"/>
</dbReference>
<dbReference type="GO" id="GO:0005524">
    <property type="term" value="F:ATP binding"/>
    <property type="evidence" value="ECO:0007669"/>
    <property type="project" value="UniProtKB-UniRule"/>
</dbReference>
<feature type="domain" description="AMP-binding enzyme C-terminal" evidence="7">
    <location>
        <begin position="543"/>
        <end position="623"/>
    </location>
</feature>
<keyword evidence="2 5" id="KW-0436">Ligase</keyword>
<evidence type="ECO:0000256" key="1">
    <source>
        <dbReference type="ARBA" id="ARBA00006432"/>
    </source>
</evidence>
<dbReference type="Gene3D" id="3.40.50.12780">
    <property type="entry name" value="N-terminal domain of ligase-like"/>
    <property type="match status" value="1"/>
</dbReference>
<dbReference type="NCBIfam" id="TIGR02188">
    <property type="entry name" value="Ac_CoA_lig_AcsA"/>
    <property type="match status" value="1"/>
</dbReference>
<dbReference type="AlphaFoldDB" id="A0A7S1SKL6"/>
<comment type="similarity">
    <text evidence="1 5">Belongs to the ATP-dependent AMP-binding enzyme family.</text>
</comment>
<evidence type="ECO:0000259" key="8">
    <source>
        <dbReference type="Pfam" id="PF16177"/>
    </source>
</evidence>